<dbReference type="Proteomes" id="UP000007490">
    <property type="component" value="Chromosome"/>
</dbReference>
<name>F0T6P7_METLA</name>
<dbReference type="InterPro" id="IPR036388">
    <property type="entry name" value="WH-like_DNA-bd_sf"/>
</dbReference>
<dbReference type="SUPFAM" id="SSF46785">
    <property type="entry name" value="Winged helix' DNA-binding domain"/>
    <property type="match status" value="1"/>
</dbReference>
<dbReference type="PANTHER" id="PTHR38600">
    <property type="entry name" value="TRANSCRIPTIONAL REGULATORY PROTEIN"/>
    <property type="match status" value="1"/>
</dbReference>
<dbReference type="AlphaFoldDB" id="F0T6P7"/>
<reference evidence="3" key="1">
    <citation type="submission" date="2011-02" db="EMBL/GenBank/DDBJ databases">
        <title>Complete sequence of Methanobacterium sp. AL-21.</title>
        <authorList>
            <consortium name="US DOE Joint Genome Institute"/>
            <person name="Lucas S."/>
            <person name="Copeland A."/>
            <person name="Lapidus A."/>
            <person name="Cheng J.-F."/>
            <person name="Goodwin L."/>
            <person name="Pitluck S."/>
            <person name="Chertkov O."/>
            <person name="Detter J.C."/>
            <person name="Han C."/>
            <person name="Tapia R."/>
            <person name="Land M."/>
            <person name="Hauser L."/>
            <person name="Kyrpides N."/>
            <person name="Ivanova N."/>
            <person name="Mikhailova N."/>
            <person name="Pagani I."/>
            <person name="Cadillo-Quiroz H."/>
            <person name="Imachi H."/>
            <person name="Zinder S."/>
            <person name="Liu W."/>
            <person name="Woyke T."/>
        </authorList>
    </citation>
    <scope>NUCLEOTIDE SEQUENCE [LARGE SCALE GENOMIC DNA]</scope>
    <source>
        <strain evidence="3">AL-21</strain>
    </source>
</reference>
<dbReference type="KEGG" id="mel:Metbo_0027"/>
<evidence type="ECO:0000313" key="3">
    <source>
        <dbReference type="Proteomes" id="UP000007490"/>
    </source>
</evidence>
<gene>
    <name evidence="2" type="ordered locus">Metbo_0027</name>
</gene>
<organism evidence="2 3">
    <name type="scientific">Methanobacterium lacus (strain AL-21)</name>
    <dbReference type="NCBI Taxonomy" id="877455"/>
    <lineage>
        <taxon>Archaea</taxon>
        <taxon>Methanobacteriati</taxon>
        <taxon>Methanobacteriota</taxon>
        <taxon>Methanomada group</taxon>
        <taxon>Methanobacteria</taxon>
        <taxon>Methanobacteriales</taxon>
        <taxon>Methanobacteriaceae</taxon>
        <taxon>Methanobacterium</taxon>
    </lineage>
</organism>
<reference evidence="2 3" key="2">
    <citation type="journal article" date="2014" name="Int. J. Syst. Evol. Microbiol.">
        <title>Methanobacterium paludis sp. nov. and a novel strain of Methanobacterium lacus isolated from northern peatlands.</title>
        <authorList>
            <person name="Cadillo-Quiroz H."/>
            <person name="Brauer S.L."/>
            <person name="Goodson N."/>
            <person name="Yavitt J.B."/>
            <person name="Zinder S.H."/>
        </authorList>
    </citation>
    <scope>NUCLEOTIDE SEQUENCE [LARGE SCALE GENOMIC DNA]</scope>
    <source>
        <strain evidence="2 3">AL-21</strain>
    </source>
</reference>
<dbReference type="Pfam" id="PF01022">
    <property type="entry name" value="HTH_5"/>
    <property type="match status" value="1"/>
</dbReference>
<sequence length="97" mass="11521">MIFMKRVLWYLIAGSRGGTNRARIIEALHDRPYNINQLSLELDLDYKTIQHHIKVLEDHNILVNSGDEKKYGKMIFLSNRMEENYPIFIEILSKMKK</sequence>
<feature type="domain" description="HTH arsR-type" evidence="1">
    <location>
        <begin position="20"/>
        <end position="61"/>
    </location>
</feature>
<evidence type="ECO:0000313" key="2">
    <source>
        <dbReference type="EMBL" id="ADZ08280.1"/>
    </source>
</evidence>
<dbReference type="InterPro" id="IPR001845">
    <property type="entry name" value="HTH_ArsR_DNA-bd_dom"/>
</dbReference>
<dbReference type="InterPro" id="IPR011991">
    <property type="entry name" value="ArsR-like_HTH"/>
</dbReference>
<proteinExistence type="predicted"/>
<dbReference type="PANTHER" id="PTHR38600:SF1">
    <property type="entry name" value="TRANSCRIPTIONAL REGULATORY PROTEIN"/>
    <property type="match status" value="1"/>
</dbReference>
<dbReference type="eggNOG" id="arCOG00731">
    <property type="taxonomic scope" value="Archaea"/>
</dbReference>
<protein>
    <submittedName>
        <fullName evidence="2">Transcriptional regulator</fullName>
    </submittedName>
</protein>
<keyword evidence="3" id="KW-1185">Reference proteome</keyword>
<accession>F0T6P7</accession>
<evidence type="ECO:0000259" key="1">
    <source>
        <dbReference type="Pfam" id="PF01022"/>
    </source>
</evidence>
<dbReference type="GO" id="GO:0003700">
    <property type="term" value="F:DNA-binding transcription factor activity"/>
    <property type="evidence" value="ECO:0007669"/>
    <property type="project" value="InterPro"/>
</dbReference>
<dbReference type="Gene3D" id="1.10.10.10">
    <property type="entry name" value="Winged helix-like DNA-binding domain superfamily/Winged helix DNA-binding domain"/>
    <property type="match status" value="1"/>
</dbReference>
<dbReference type="InterPro" id="IPR036390">
    <property type="entry name" value="WH_DNA-bd_sf"/>
</dbReference>
<dbReference type="EMBL" id="CP002551">
    <property type="protein sequence ID" value="ADZ08280.1"/>
    <property type="molecule type" value="Genomic_DNA"/>
</dbReference>
<dbReference type="STRING" id="877455.Metbo_0027"/>
<dbReference type="HOGENOM" id="CLU_153620_0_0_2"/>
<dbReference type="CDD" id="cd00090">
    <property type="entry name" value="HTH_ARSR"/>
    <property type="match status" value="1"/>
</dbReference>